<feature type="compositionally biased region" description="Acidic residues" evidence="4">
    <location>
        <begin position="405"/>
        <end position="415"/>
    </location>
</feature>
<dbReference type="GO" id="GO:0003723">
    <property type="term" value="F:RNA binding"/>
    <property type="evidence" value="ECO:0007669"/>
    <property type="project" value="InterPro"/>
</dbReference>
<dbReference type="GO" id="GO:1990481">
    <property type="term" value="P:mRNA pseudouridine synthesis"/>
    <property type="evidence" value="ECO:0007669"/>
    <property type="project" value="TreeGrafter"/>
</dbReference>
<sequence length="534" mass="59673">MASPSYETWSKEDLIARLKLLDATLPTSRTHTHPKQLARKTKTAKTFDFASQPRRKIALKFCYAGWEYNGLAFQKDKTPLPTVEGTLFKALSACRLVDPEAGPEGCGWERCGRTDRGVSSAGQVVSLWVRSNQAQFLPEAARPLADEARVDESPIDSITEAAEDSELPLFGLSDSDDALTPSPAAQFQNLDELPYVSMLNRVLPPTIRIYAWAPVSPTFSSRFACRNRHYKYIFTSDGLDISKMRDAAERLLGENDFRNLCKLDASKQIVSFKRKILRADISPVSIFVKHKNNAEGSSTSSNQPPEGEIYVFDLIGTAFLYHQVRYIMAILFLVGSGLEPPSAMTALLNADPSNPLPPFREGEEVPEVVECKPEYQMADGLPLMLWNCAYNEEDVVWQTGGSSTSEEETTEDADASETMGEKNLYNQVHSIHSRSLIHAALDAHFFHAVSTYHSPQTNPFPLAAPTNVRNLGNDLVLSIPVGGGCFRRWTSRTYVPLLQRKRLEPVEVVNERWRQSKGLRRENRKANAEDQADE</sequence>
<evidence type="ECO:0000256" key="4">
    <source>
        <dbReference type="SAM" id="MobiDB-lite"/>
    </source>
</evidence>
<dbReference type="OrthoDB" id="25767at2759"/>
<evidence type="ECO:0000313" key="7">
    <source>
        <dbReference type="Proteomes" id="UP000053477"/>
    </source>
</evidence>
<comment type="similarity">
    <text evidence="1">Belongs to the tRNA pseudouridine synthase TruA family.</text>
</comment>
<dbReference type="GO" id="GO:0005737">
    <property type="term" value="C:cytoplasm"/>
    <property type="evidence" value="ECO:0007669"/>
    <property type="project" value="TreeGrafter"/>
</dbReference>
<proteinExistence type="inferred from homology"/>
<dbReference type="InterPro" id="IPR001406">
    <property type="entry name" value="PsdUridine_synth_TruA"/>
</dbReference>
<evidence type="ECO:0000256" key="3">
    <source>
        <dbReference type="ARBA" id="ARBA00023235"/>
    </source>
</evidence>
<organism evidence="6 7">
    <name type="scientific">Schizopora paradoxa</name>
    <dbReference type="NCBI Taxonomy" id="27342"/>
    <lineage>
        <taxon>Eukaryota</taxon>
        <taxon>Fungi</taxon>
        <taxon>Dikarya</taxon>
        <taxon>Basidiomycota</taxon>
        <taxon>Agaricomycotina</taxon>
        <taxon>Agaricomycetes</taxon>
        <taxon>Hymenochaetales</taxon>
        <taxon>Schizoporaceae</taxon>
        <taxon>Schizopora</taxon>
    </lineage>
</organism>
<reference evidence="6 7" key="1">
    <citation type="submission" date="2015-04" db="EMBL/GenBank/DDBJ databases">
        <title>Complete genome sequence of Schizopora paradoxa KUC8140, a cosmopolitan wood degrader in East Asia.</title>
        <authorList>
            <consortium name="DOE Joint Genome Institute"/>
            <person name="Min B."/>
            <person name="Park H."/>
            <person name="Jang Y."/>
            <person name="Kim J.-J."/>
            <person name="Kim K.H."/>
            <person name="Pangilinan J."/>
            <person name="Lipzen A."/>
            <person name="Riley R."/>
            <person name="Grigoriev I.V."/>
            <person name="Spatafora J.W."/>
            <person name="Choi I.-G."/>
        </authorList>
    </citation>
    <scope>NUCLEOTIDE SEQUENCE [LARGE SCALE GENOMIC DNA]</scope>
    <source>
        <strain evidence="6 7">KUC8140</strain>
    </source>
</reference>
<dbReference type="InterPro" id="IPR020095">
    <property type="entry name" value="PsdUridine_synth_TruA_C"/>
</dbReference>
<dbReference type="PANTHER" id="PTHR11142">
    <property type="entry name" value="PSEUDOURIDYLATE SYNTHASE"/>
    <property type="match status" value="1"/>
</dbReference>
<feature type="region of interest" description="Disordered" evidence="4">
    <location>
        <begin position="399"/>
        <end position="418"/>
    </location>
</feature>
<dbReference type="STRING" id="27342.A0A0H2RXV3"/>
<dbReference type="EMBL" id="KQ085914">
    <property type="protein sequence ID" value="KLO16589.1"/>
    <property type="molecule type" value="Genomic_DNA"/>
</dbReference>
<dbReference type="PANTHER" id="PTHR11142:SF5">
    <property type="entry name" value="TRNA PSEUDOURIDINE(38_39) SYNTHASE"/>
    <property type="match status" value="1"/>
</dbReference>
<dbReference type="GO" id="GO:0031119">
    <property type="term" value="P:tRNA pseudouridine synthesis"/>
    <property type="evidence" value="ECO:0007669"/>
    <property type="project" value="TreeGrafter"/>
</dbReference>
<dbReference type="SUPFAM" id="SSF55120">
    <property type="entry name" value="Pseudouridine synthase"/>
    <property type="match status" value="1"/>
</dbReference>
<dbReference type="Proteomes" id="UP000053477">
    <property type="component" value="Unassembled WGS sequence"/>
</dbReference>
<dbReference type="GO" id="GO:0009982">
    <property type="term" value="F:pseudouridine synthase activity"/>
    <property type="evidence" value="ECO:0007669"/>
    <property type="project" value="InterPro"/>
</dbReference>
<evidence type="ECO:0000256" key="1">
    <source>
        <dbReference type="ARBA" id="ARBA00009375"/>
    </source>
</evidence>
<feature type="domain" description="Pseudouridine synthase I TruA alpha/beta" evidence="5">
    <location>
        <begin position="247"/>
        <end position="388"/>
    </location>
</feature>
<keyword evidence="2" id="KW-0819">tRNA processing</keyword>
<dbReference type="Pfam" id="PF01416">
    <property type="entry name" value="PseudoU_synth_1"/>
    <property type="match status" value="1"/>
</dbReference>
<protein>
    <submittedName>
        <fullName evidence="6">tRNA pseudouridine synthase</fullName>
    </submittedName>
</protein>
<name>A0A0H2RXV3_9AGAM</name>
<dbReference type="InParanoid" id="A0A0H2RXV3"/>
<accession>A0A0H2RXV3</accession>
<gene>
    <name evidence="6" type="ORF">SCHPADRAFT_901390</name>
</gene>
<dbReference type="InterPro" id="IPR020103">
    <property type="entry name" value="PsdUridine_synth_cat_dom_sf"/>
</dbReference>
<dbReference type="Gene3D" id="3.30.70.660">
    <property type="entry name" value="Pseudouridine synthase I, catalytic domain, C-terminal subdomain"/>
    <property type="match status" value="1"/>
</dbReference>
<keyword evidence="3" id="KW-0413">Isomerase</keyword>
<dbReference type="FunCoup" id="A0A0H2RXV3">
    <property type="interactions" value="523"/>
</dbReference>
<keyword evidence="7" id="KW-1185">Reference proteome</keyword>
<evidence type="ECO:0000259" key="5">
    <source>
        <dbReference type="Pfam" id="PF01416"/>
    </source>
</evidence>
<evidence type="ECO:0000256" key="2">
    <source>
        <dbReference type="ARBA" id="ARBA00022694"/>
    </source>
</evidence>
<dbReference type="InterPro" id="IPR020097">
    <property type="entry name" value="PsdUridine_synth_TruA_a/b_dom"/>
</dbReference>
<evidence type="ECO:0000313" key="6">
    <source>
        <dbReference type="EMBL" id="KLO16589.1"/>
    </source>
</evidence>
<dbReference type="AlphaFoldDB" id="A0A0H2RXV3"/>
<dbReference type="GO" id="GO:0005634">
    <property type="term" value="C:nucleus"/>
    <property type="evidence" value="ECO:0007669"/>
    <property type="project" value="TreeGrafter"/>
</dbReference>